<dbReference type="GeneID" id="68119305"/>
<sequence length="740" mass="83459">MSILLAHTSSNNGSTTRERSLSSLSQNSSSLNYGSIESSQDDAATIFSKHVHYNDDDENKKEIISHHLDTPINHYAVQSLIDDTRQRQQQVDDDDGMNRRSSVNNNEYYYVYHSKDSKNGMKSKNALVRVLSFCYTLTSNIGIVLTFGSLLRFPYISHKYHGGAFIIPYFLLLSIIGIPLIILDYSLGYISGKSFLFSLARWNRRSSGIGMASCILGSAIISSYYSVITSWLGVYFGNIFTDPMPWSGTPEHFFKTQILKISTNSYDISGFLSWPVLVALAAFWFLSYWFLFLESVSKVVRWFASLFSSIYVLMLLVIFIRVLFEVGSGIGILQFLKPDWMLLTKGDLWLGAFGQICFTYGISNGYLTMYSSQFKNGNKDLVFNSFMILFAGILVSVISGISYYSVLGYLAVTSKTPDEINSHFHAGIGSPIFVMIEAATTLFPIPHMFTVVLIFSLIFVGFNSTLYFSEAFMNCVQNLIPRRNTRRFVIASVVCAVSFCFGIPYTLSNGYYILEIVDHYVGNYGMGLIALMECIVIGYFSSNPEGGTIKKSPFMANQMSGNNLNSLQTYDSKSPFTLFKFIRKRCSKFSQHKSWKNFKGIICFSVDSFRERIERDTKIGPFLVWSIIVKYLTPLILFVLLIWNLVIESIHPFSSFNDQSKYDVLSLVLGWLLVVACLVIFLIFAVWPSVEENEEVGGDDMKEFVSSFSKEDLKQPLNINSSGEDSMEVLAAAAIEEDQV</sequence>
<dbReference type="PANTHER" id="PTHR11616:SF240">
    <property type="entry name" value="BLOATED TUBULES, ISOFORM B-RELATED"/>
    <property type="match status" value="1"/>
</dbReference>
<dbReference type="RefSeq" id="XP_044566146.1">
    <property type="nucleotide sequence ID" value="XM_044702571.1"/>
</dbReference>
<dbReference type="InterPro" id="IPR037272">
    <property type="entry name" value="SNS_sf"/>
</dbReference>
<evidence type="ECO:0000256" key="1">
    <source>
        <dbReference type="ARBA" id="ARBA00004141"/>
    </source>
</evidence>
<dbReference type="InterPro" id="IPR000175">
    <property type="entry name" value="Na/ntran_symport"/>
</dbReference>
<dbReference type="AlphaFoldDB" id="A0A6A5BTL8"/>
<evidence type="ECO:0000256" key="5">
    <source>
        <dbReference type="ARBA" id="ARBA00023136"/>
    </source>
</evidence>
<evidence type="ECO:0000256" key="4">
    <source>
        <dbReference type="ARBA" id="ARBA00022989"/>
    </source>
</evidence>
<proteinExistence type="predicted"/>
<keyword evidence="9" id="KW-1185">Reference proteome</keyword>
<keyword evidence="4 7" id="KW-1133">Transmembrane helix</keyword>
<evidence type="ECO:0000256" key="6">
    <source>
        <dbReference type="SAM" id="MobiDB-lite"/>
    </source>
</evidence>
<accession>A0A6A5BTL8</accession>
<evidence type="ECO:0000256" key="3">
    <source>
        <dbReference type="ARBA" id="ARBA00022692"/>
    </source>
</evidence>
<feature type="transmembrane region" description="Helical" evidence="7">
    <location>
        <begin position="348"/>
        <end position="369"/>
    </location>
</feature>
<dbReference type="PANTHER" id="PTHR11616">
    <property type="entry name" value="SODIUM/CHLORIDE DEPENDENT TRANSPORTER"/>
    <property type="match status" value="1"/>
</dbReference>
<feature type="transmembrane region" description="Helical" evidence="7">
    <location>
        <begin position="488"/>
        <end position="508"/>
    </location>
</feature>
<protein>
    <submittedName>
        <fullName evidence="8">Uncharacterized protein</fullName>
    </submittedName>
</protein>
<evidence type="ECO:0000256" key="2">
    <source>
        <dbReference type="ARBA" id="ARBA00022448"/>
    </source>
</evidence>
<feature type="transmembrane region" description="Helical" evidence="7">
    <location>
        <begin position="520"/>
        <end position="541"/>
    </location>
</feature>
<feature type="transmembrane region" description="Helical" evidence="7">
    <location>
        <begin position="271"/>
        <end position="291"/>
    </location>
</feature>
<dbReference type="GO" id="GO:0035725">
    <property type="term" value="P:sodium ion transmembrane transport"/>
    <property type="evidence" value="ECO:0007669"/>
    <property type="project" value="TreeGrafter"/>
</dbReference>
<keyword evidence="3 7" id="KW-0812">Transmembrane</keyword>
<feature type="transmembrane region" description="Helical" evidence="7">
    <location>
        <begin position="303"/>
        <end position="336"/>
    </location>
</feature>
<dbReference type="PROSITE" id="PS50267">
    <property type="entry name" value="NA_NEUROTRAN_SYMP_3"/>
    <property type="match status" value="1"/>
</dbReference>
<feature type="compositionally biased region" description="Low complexity" evidence="6">
    <location>
        <begin position="21"/>
        <end position="32"/>
    </location>
</feature>
<organism evidence="8 9">
    <name type="scientific">Naegleria fowleri</name>
    <name type="common">Brain eating amoeba</name>
    <dbReference type="NCBI Taxonomy" id="5763"/>
    <lineage>
        <taxon>Eukaryota</taxon>
        <taxon>Discoba</taxon>
        <taxon>Heterolobosea</taxon>
        <taxon>Tetramitia</taxon>
        <taxon>Eutetramitia</taxon>
        <taxon>Vahlkampfiidae</taxon>
        <taxon>Naegleria</taxon>
    </lineage>
</organism>
<feature type="transmembrane region" description="Helical" evidence="7">
    <location>
        <begin position="664"/>
        <end position="687"/>
    </location>
</feature>
<keyword evidence="2" id="KW-0813">Transport</keyword>
<dbReference type="VEuPathDB" id="AmoebaDB:FDP41_012090"/>
<comment type="subcellular location">
    <subcellularLocation>
        <location evidence="1">Membrane</location>
        <topology evidence="1">Multi-pass membrane protein</topology>
    </subcellularLocation>
</comment>
<dbReference type="GO" id="GO:0005886">
    <property type="term" value="C:plasma membrane"/>
    <property type="evidence" value="ECO:0007669"/>
    <property type="project" value="TreeGrafter"/>
</dbReference>
<feature type="transmembrane region" description="Helical" evidence="7">
    <location>
        <begin position="126"/>
        <end position="151"/>
    </location>
</feature>
<name>A0A6A5BTL8_NAEFO</name>
<feature type="transmembrane region" description="Helical" evidence="7">
    <location>
        <begin position="163"/>
        <end position="187"/>
    </location>
</feature>
<feature type="region of interest" description="Disordered" evidence="6">
    <location>
        <begin position="1"/>
        <end position="36"/>
    </location>
</feature>
<keyword evidence="5 7" id="KW-0472">Membrane</keyword>
<feature type="transmembrane region" description="Helical" evidence="7">
    <location>
        <begin position="445"/>
        <end position="468"/>
    </location>
</feature>
<dbReference type="OrthoDB" id="6581954at2759"/>
<evidence type="ECO:0000313" key="9">
    <source>
        <dbReference type="Proteomes" id="UP000444721"/>
    </source>
</evidence>
<dbReference type="PRINTS" id="PR00176">
    <property type="entry name" value="NANEUSMPORT"/>
</dbReference>
<dbReference type="Pfam" id="PF00209">
    <property type="entry name" value="SNF"/>
    <property type="match status" value="2"/>
</dbReference>
<evidence type="ECO:0000256" key="7">
    <source>
        <dbReference type="SAM" id="Phobius"/>
    </source>
</evidence>
<reference evidence="8 9" key="1">
    <citation type="journal article" date="2019" name="Sci. Rep.">
        <title>Nanopore sequencing improves the draft genome of the human pathogenic amoeba Naegleria fowleri.</title>
        <authorList>
            <person name="Liechti N."/>
            <person name="Schurch N."/>
            <person name="Bruggmann R."/>
            <person name="Wittwer M."/>
        </authorList>
    </citation>
    <scope>NUCLEOTIDE SEQUENCE [LARGE SCALE GENOMIC DNA]</scope>
    <source>
        <strain evidence="8 9">ATCC 30894</strain>
    </source>
</reference>
<dbReference type="OMA" id="WDPDYDE"/>
<dbReference type="EMBL" id="VFQX01000013">
    <property type="protein sequence ID" value="KAF0981433.1"/>
    <property type="molecule type" value="Genomic_DNA"/>
</dbReference>
<evidence type="ECO:0000313" key="8">
    <source>
        <dbReference type="EMBL" id="KAF0981433.1"/>
    </source>
</evidence>
<dbReference type="SUPFAM" id="SSF161070">
    <property type="entry name" value="SNF-like"/>
    <property type="match status" value="1"/>
</dbReference>
<comment type="caution">
    <text evidence="8">The sequence shown here is derived from an EMBL/GenBank/DDBJ whole genome shotgun (WGS) entry which is preliminary data.</text>
</comment>
<dbReference type="VEuPathDB" id="AmoebaDB:NfTy_038070"/>
<feature type="transmembrane region" description="Helical" evidence="7">
    <location>
        <begin position="622"/>
        <end position="644"/>
    </location>
</feature>
<dbReference type="Proteomes" id="UP000444721">
    <property type="component" value="Unassembled WGS sequence"/>
</dbReference>
<dbReference type="VEuPathDB" id="AmoebaDB:NF0084100"/>
<gene>
    <name evidence="8" type="ORF">FDP41_012090</name>
</gene>
<feature type="transmembrane region" description="Helical" evidence="7">
    <location>
        <begin position="208"/>
        <end position="236"/>
    </location>
</feature>
<feature type="transmembrane region" description="Helical" evidence="7">
    <location>
        <begin position="381"/>
        <end position="404"/>
    </location>
</feature>